<organism evidence="1 2">
    <name type="scientific">Pyricularia grisea</name>
    <name type="common">Crabgrass-specific blast fungus</name>
    <name type="synonym">Magnaporthe grisea</name>
    <dbReference type="NCBI Taxonomy" id="148305"/>
    <lineage>
        <taxon>Eukaryota</taxon>
        <taxon>Fungi</taxon>
        <taxon>Dikarya</taxon>
        <taxon>Ascomycota</taxon>
        <taxon>Pezizomycotina</taxon>
        <taxon>Sordariomycetes</taxon>
        <taxon>Sordariomycetidae</taxon>
        <taxon>Magnaporthales</taxon>
        <taxon>Pyriculariaceae</taxon>
        <taxon>Pyricularia</taxon>
    </lineage>
</organism>
<protein>
    <submittedName>
        <fullName evidence="2">Uncharacterized protein</fullName>
    </submittedName>
</protein>
<dbReference type="KEGG" id="pgri:PgNI_11196"/>
<accession>A0A6P8APD5</accession>
<dbReference type="GeneID" id="41966073"/>
<reference evidence="2" key="3">
    <citation type="submission" date="2025-08" db="UniProtKB">
        <authorList>
            <consortium name="RefSeq"/>
        </authorList>
    </citation>
    <scope>IDENTIFICATION</scope>
    <source>
        <strain evidence="2">NI907</strain>
    </source>
</reference>
<dbReference type="AlphaFoldDB" id="A0A6P8APD5"/>
<proteinExistence type="predicted"/>
<reference evidence="1 2" key="1">
    <citation type="journal article" date="2019" name="Mol. Biol. Evol.">
        <title>Blast fungal genomes show frequent chromosomal changes, gene gains and losses, and effector gene turnover.</title>
        <authorList>
            <person name="Gomez Luciano L.B."/>
            <person name="Jason Tsai I."/>
            <person name="Chuma I."/>
            <person name="Tosa Y."/>
            <person name="Chen Y.H."/>
            <person name="Li J.Y."/>
            <person name="Li M.Y."/>
            <person name="Jade Lu M.Y."/>
            <person name="Nakayashiki H."/>
            <person name="Li W.H."/>
        </authorList>
    </citation>
    <scope>NUCLEOTIDE SEQUENCE [LARGE SCALE GENOMIC DNA]</scope>
    <source>
        <strain evidence="1 2">NI907</strain>
    </source>
</reference>
<keyword evidence="1" id="KW-1185">Reference proteome</keyword>
<gene>
    <name evidence="2" type="ORF">PgNI_11196</name>
</gene>
<sequence length="138" mass="16037">MCFEERYYKDCGHLAYRGDVWCENSHVNLLTGEYTYCSASRNSRTTQFVVLETPGHCDTHECWLKARIRYGWRCHRCLHKNGGKQGRFCRGHKCGHEVCSKCSSSFLKCCYDGHTLRRGAKCKVCSHQSCSRCEYCLQ</sequence>
<evidence type="ECO:0000313" key="1">
    <source>
        <dbReference type="Proteomes" id="UP000515153"/>
    </source>
</evidence>
<name>A0A6P8APD5_PYRGI</name>
<dbReference type="Proteomes" id="UP000515153">
    <property type="component" value="Chromosome VI"/>
</dbReference>
<evidence type="ECO:0000313" key="2">
    <source>
        <dbReference type="RefSeq" id="XP_030976762.1"/>
    </source>
</evidence>
<dbReference type="RefSeq" id="XP_030976762.1">
    <property type="nucleotide sequence ID" value="XM_031131168.1"/>
</dbReference>
<reference evidence="2" key="2">
    <citation type="submission" date="2019-10" db="EMBL/GenBank/DDBJ databases">
        <authorList>
            <consortium name="NCBI Genome Project"/>
        </authorList>
    </citation>
    <scope>NUCLEOTIDE SEQUENCE</scope>
    <source>
        <strain evidence="2">NI907</strain>
    </source>
</reference>